<dbReference type="Gene3D" id="2.70.130.10">
    <property type="entry name" value="Mannose-6-phosphate receptor binding domain"/>
    <property type="match status" value="1"/>
</dbReference>
<evidence type="ECO:0000256" key="7">
    <source>
        <dbReference type="RuleBase" id="RU369099"/>
    </source>
</evidence>
<evidence type="ECO:0000256" key="8">
    <source>
        <dbReference type="SAM" id="MobiDB-lite"/>
    </source>
</evidence>
<dbReference type="OrthoDB" id="448954at2759"/>
<proteinExistence type="inferred from homology"/>
<keyword evidence="5 7" id="KW-0256">Endoplasmic reticulum</keyword>
<dbReference type="GO" id="GO:0030968">
    <property type="term" value="P:endoplasmic reticulum unfolded protein response"/>
    <property type="evidence" value="ECO:0007669"/>
    <property type="project" value="UniProtKB-UniRule"/>
</dbReference>
<keyword evidence="3 9" id="KW-0732">Signal</keyword>
<evidence type="ECO:0000259" key="10">
    <source>
        <dbReference type="PROSITE" id="PS51914"/>
    </source>
</evidence>
<dbReference type="GO" id="GO:0030970">
    <property type="term" value="P:retrograde protein transport, ER to cytosol"/>
    <property type="evidence" value="ECO:0007669"/>
    <property type="project" value="TreeGrafter"/>
</dbReference>
<feature type="region of interest" description="Disordered" evidence="8">
    <location>
        <begin position="210"/>
        <end position="249"/>
    </location>
</feature>
<dbReference type="AlphaFoldDB" id="A0A6A6NM42"/>
<dbReference type="GO" id="GO:0030246">
    <property type="term" value="F:carbohydrate binding"/>
    <property type="evidence" value="ECO:0007669"/>
    <property type="project" value="UniProtKB-UniRule"/>
</dbReference>
<sequence>MKHFWVLSALINLALGGQHAFSVLDDVLAFPQYEVVFSDSYISEASAESLLAFASSTAPRPQSTPDGAVNDANDAAGKDSSSTTGYGDSDAPGAAPGASDAYQTMRLHGQRYLCTIPAVTAAGGPNQTSEAGETAAVDEQERELARASDRGWELLRGMEGNCIYFRAGWWSYSFCYGRQVKQFHALPPGRNVPSYPPTEDPTVHSFVLGTYGGGDRRSGAGTRKRLDGGPGRGEGEGTAEADGSTPGAEVARLETRGESRYLVQKLVGGTVCDLTGKERKIEVQFHCHPQSADHIGFVKEVATCSYLMVIYTPRLCNDVAFLPPQKNKPNPITCQEIVAEEHVSDWLEAKSREAEDLLREMAEMTGQERPVVGGVEVGAQFDVGSEGRVLEKSVIVGGGKEVELGTIASSDGRVMAEKDLRRLEITNMKEIDALKKILQKKAGDKPWKLVLVETPRGKEFRGIIEPDE</sequence>
<evidence type="ECO:0000256" key="6">
    <source>
        <dbReference type="ARBA" id="ARBA00023157"/>
    </source>
</evidence>
<feature type="chain" id="PRO_5025335930" description="Endoplasmic reticulum lectin" evidence="9">
    <location>
        <begin position="21"/>
        <end position="468"/>
    </location>
</feature>
<accession>A0A6A6NM42</accession>
<feature type="region of interest" description="Disordered" evidence="8">
    <location>
        <begin position="57"/>
        <end position="99"/>
    </location>
</feature>
<name>A0A6A6NM42_9PEZI</name>
<dbReference type="Proteomes" id="UP000799766">
    <property type="component" value="Unassembled WGS sequence"/>
</dbReference>
<keyword evidence="6" id="KW-1015">Disulfide bond</keyword>
<dbReference type="PROSITE" id="PS51914">
    <property type="entry name" value="MRH"/>
    <property type="match status" value="1"/>
</dbReference>
<evidence type="ECO:0000256" key="1">
    <source>
        <dbReference type="ARBA" id="ARBA00004367"/>
    </source>
</evidence>
<keyword evidence="4 7" id="KW-0430">Lectin</keyword>
<gene>
    <name evidence="11" type="ORF">BDY21DRAFT_311611</name>
</gene>
<dbReference type="EMBL" id="MU001704">
    <property type="protein sequence ID" value="KAF2452756.1"/>
    <property type="molecule type" value="Genomic_DNA"/>
</dbReference>
<dbReference type="GO" id="GO:0005788">
    <property type="term" value="C:endoplasmic reticulum lumen"/>
    <property type="evidence" value="ECO:0007669"/>
    <property type="project" value="UniProtKB-UniRule"/>
</dbReference>
<dbReference type="PANTHER" id="PTHR15414:SF0">
    <property type="entry name" value="ENDOPLASMIC RETICULUM LECTIN 1"/>
    <property type="match status" value="1"/>
</dbReference>
<comment type="subcellular location">
    <subcellularLocation>
        <location evidence="1 7">Endoplasmic reticulum membrane</location>
        <topology evidence="1 7">Peripheral membrane protein</topology>
        <orientation evidence="1 7">Lumenal side</orientation>
    </subcellularLocation>
</comment>
<dbReference type="InterPro" id="IPR045149">
    <property type="entry name" value="OS-9-like"/>
</dbReference>
<comment type="function">
    <text evidence="7">Lectin involved in the quality control of the secretory pathway. As a member of the endoplasmic reticulum-associated degradation lumenal (ERAD-L) surveillance system, targets misfolded endoplasmic reticulum lumenal glycoproteins for degradation.</text>
</comment>
<keyword evidence="12" id="KW-1185">Reference proteome</keyword>
<dbReference type="PANTHER" id="PTHR15414">
    <property type="entry name" value="OS-9-RELATED"/>
    <property type="match status" value="1"/>
</dbReference>
<evidence type="ECO:0000256" key="5">
    <source>
        <dbReference type="ARBA" id="ARBA00022824"/>
    </source>
</evidence>
<evidence type="ECO:0000313" key="12">
    <source>
        <dbReference type="Proteomes" id="UP000799766"/>
    </source>
</evidence>
<reference evidence="11" key="1">
    <citation type="journal article" date="2020" name="Stud. Mycol.">
        <title>101 Dothideomycetes genomes: a test case for predicting lifestyles and emergence of pathogens.</title>
        <authorList>
            <person name="Haridas S."/>
            <person name="Albert R."/>
            <person name="Binder M."/>
            <person name="Bloem J."/>
            <person name="Labutti K."/>
            <person name="Salamov A."/>
            <person name="Andreopoulos B."/>
            <person name="Baker S."/>
            <person name="Barry K."/>
            <person name="Bills G."/>
            <person name="Bluhm B."/>
            <person name="Cannon C."/>
            <person name="Castanera R."/>
            <person name="Culley D."/>
            <person name="Daum C."/>
            <person name="Ezra D."/>
            <person name="Gonzalez J."/>
            <person name="Henrissat B."/>
            <person name="Kuo A."/>
            <person name="Liang C."/>
            <person name="Lipzen A."/>
            <person name="Lutzoni F."/>
            <person name="Magnuson J."/>
            <person name="Mondo S."/>
            <person name="Nolan M."/>
            <person name="Ohm R."/>
            <person name="Pangilinan J."/>
            <person name="Park H.-J."/>
            <person name="Ramirez L."/>
            <person name="Alfaro M."/>
            <person name="Sun H."/>
            <person name="Tritt A."/>
            <person name="Yoshinaga Y."/>
            <person name="Zwiers L.-H."/>
            <person name="Turgeon B."/>
            <person name="Goodwin S."/>
            <person name="Spatafora J."/>
            <person name="Crous P."/>
            <person name="Grigoriev I."/>
        </authorList>
    </citation>
    <scope>NUCLEOTIDE SEQUENCE</scope>
    <source>
        <strain evidence="11">ATCC 16933</strain>
    </source>
</reference>
<feature type="compositionally biased region" description="Low complexity" evidence="8">
    <location>
        <begin position="66"/>
        <end position="99"/>
    </location>
</feature>
<dbReference type="InterPro" id="IPR044865">
    <property type="entry name" value="MRH_dom"/>
</dbReference>
<dbReference type="SUPFAM" id="SSF50911">
    <property type="entry name" value="Mannose 6-phosphate receptor domain"/>
    <property type="match status" value="1"/>
</dbReference>
<feature type="signal peptide" evidence="9">
    <location>
        <begin position="1"/>
        <end position="20"/>
    </location>
</feature>
<organism evidence="11 12">
    <name type="scientific">Lineolata rhizophorae</name>
    <dbReference type="NCBI Taxonomy" id="578093"/>
    <lineage>
        <taxon>Eukaryota</taxon>
        <taxon>Fungi</taxon>
        <taxon>Dikarya</taxon>
        <taxon>Ascomycota</taxon>
        <taxon>Pezizomycotina</taxon>
        <taxon>Dothideomycetes</taxon>
        <taxon>Dothideomycetes incertae sedis</taxon>
        <taxon>Lineolatales</taxon>
        <taxon>Lineolataceae</taxon>
        <taxon>Lineolata</taxon>
    </lineage>
</organism>
<dbReference type="InterPro" id="IPR009011">
    <property type="entry name" value="Man6P_isomerase_rcpt-bd_dom_sf"/>
</dbReference>
<dbReference type="GO" id="GO:0005789">
    <property type="term" value="C:endoplasmic reticulum membrane"/>
    <property type="evidence" value="ECO:0007669"/>
    <property type="project" value="UniProtKB-SubCell"/>
</dbReference>
<evidence type="ECO:0000313" key="11">
    <source>
        <dbReference type="EMBL" id="KAF2452756.1"/>
    </source>
</evidence>
<comment type="similarity">
    <text evidence="2 7">Belongs to the OS-9 family.</text>
</comment>
<dbReference type="InterPro" id="IPR012913">
    <property type="entry name" value="OS9-like_dom"/>
</dbReference>
<protein>
    <recommendedName>
        <fullName evidence="7">Endoplasmic reticulum lectin</fullName>
    </recommendedName>
    <alternativeName>
        <fullName evidence="7">Protein OS-9 homolog</fullName>
    </alternativeName>
</protein>
<feature type="domain" description="MRH" evidence="10">
    <location>
        <begin position="160"/>
        <end position="318"/>
    </location>
</feature>
<evidence type="ECO:0000256" key="3">
    <source>
        <dbReference type="ARBA" id="ARBA00022729"/>
    </source>
</evidence>
<feature type="non-terminal residue" evidence="11">
    <location>
        <position position="468"/>
    </location>
</feature>
<evidence type="ECO:0000256" key="9">
    <source>
        <dbReference type="SAM" id="SignalP"/>
    </source>
</evidence>
<keyword evidence="7" id="KW-0472">Membrane</keyword>
<evidence type="ECO:0000256" key="4">
    <source>
        <dbReference type="ARBA" id="ARBA00022734"/>
    </source>
</evidence>
<dbReference type="Pfam" id="PF07915">
    <property type="entry name" value="PRKCSH"/>
    <property type="match status" value="1"/>
</dbReference>
<evidence type="ECO:0000256" key="2">
    <source>
        <dbReference type="ARBA" id="ARBA00009918"/>
    </source>
</evidence>